<dbReference type="AlphaFoldDB" id="A0A6M3IWM4"/>
<organism evidence="1">
    <name type="scientific">viral metagenome</name>
    <dbReference type="NCBI Taxonomy" id="1070528"/>
    <lineage>
        <taxon>unclassified sequences</taxon>
        <taxon>metagenomes</taxon>
        <taxon>organismal metagenomes</taxon>
    </lineage>
</organism>
<name>A0A6M3IWM4_9ZZZZ</name>
<accession>A0A6M3IWM4</accession>
<sequence length="180" mass="21068">MNADFAIYNKVTGEIYSTGNAPEEMVSMQNPNPNKFSIYYGKAYELKQKIINDMLVDLTQKEIDDKHYATIIHSKIRNILSRQNFKTLKEKVFDSSITDEKIMIFLSAFIRDFFYGKENPDVWIKTNYSNIRSVLYPPIEDYLDAMIKISDSDPEKNKAGQKQLDEYLLKGRLVKQRFPK</sequence>
<gene>
    <name evidence="1" type="ORF">MM415B00899_0016</name>
</gene>
<protein>
    <submittedName>
        <fullName evidence="1">Uncharacterized protein</fullName>
    </submittedName>
</protein>
<reference evidence="1" key="1">
    <citation type="submission" date="2020-03" db="EMBL/GenBank/DDBJ databases">
        <title>The deep terrestrial virosphere.</title>
        <authorList>
            <person name="Holmfeldt K."/>
            <person name="Nilsson E."/>
            <person name="Simone D."/>
            <person name="Lopez-Fernandez M."/>
            <person name="Wu X."/>
            <person name="de Brujin I."/>
            <person name="Lundin D."/>
            <person name="Andersson A."/>
            <person name="Bertilsson S."/>
            <person name="Dopson M."/>
        </authorList>
    </citation>
    <scope>NUCLEOTIDE SEQUENCE</scope>
    <source>
        <strain evidence="1">MM415B00899</strain>
    </source>
</reference>
<proteinExistence type="predicted"/>
<dbReference type="EMBL" id="MT141449">
    <property type="protein sequence ID" value="QJA61684.1"/>
    <property type="molecule type" value="Genomic_DNA"/>
</dbReference>
<evidence type="ECO:0000313" key="1">
    <source>
        <dbReference type="EMBL" id="QJA61684.1"/>
    </source>
</evidence>